<gene>
    <name evidence="1" type="ORF">BJL86_2843</name>
</gene>
<dbReference type="Pfam" id="PF02597">
    <property type="entry name" value="ThiS"/>
    <property type="match status" value="1"/>
</dbReference>
<dbReference type="SUPFAM" id="SSF54285">
    <property type="entry name" value="MoaD/ThiS"/>
    <property type="match status" value="1"/>
</dbReference>
<keyword evidence="2" id="KW-1185">Reference proteome</keyword>
<evidence type="ECO:0000313" key="1">
    <source>
        <dbReference type="EMBL" id="ANI93603.1"/>
    </source>
</evidence>
<proteinExistence type="predicted"/>
<evidence type="ECO:0008006" key="3">
    <source>
        <dbReference type="Google" id="ProtNLM"/>
    </source>
</evidence>
<name>A0A173LNX4_9ACTN</name>
<reference evidence="1 2" key="1">
    <citation type="submission" date="2016-06" db="EMBL/GenBank/DDBJ databases">
        <title>Complete genome sequence of a saline-alkali tolerant type strain Dietzia timorensis ID05-A0528T.</title>
        <authorList>
            <person name="Wu X."/>
        </authorList>
    </citation>
    <scope>NUCLEOTIDE SEQUENCE [LARGE SCALE GENOMIC DNA]</scope>
    <source>
        <strain evidence="1 2">ID05-A0528</strain>
    </source>
</reference>
<sequence length="75" mass="7616">MSFDVATGTIAVRVNGEAREVPAGSTVADLARILDLPDAGVAIAVDDDVVPAARWAKVSLRADAQVDVLTAVQGG</sequence>
<evidence type="ECO:0000313" key="2">
    <source>
        <dbReference type="Proteomes" id="UP000186104"/>
    </source>
</evidence>
<dbReference type="STRING" id="499555.BJL86_2843"/>
<dbReference type="AlphaFoldDB" id="A0A173LNX4"/>
<dbReference type="RefSeq" id="WP_231887156.1">
    <property type="nucleotide sequence ID" value="NZ_CP015961.1"/>
</dbReference>
<dbReference type="InterPro" id="IPR010035">
    <property type="entry name" value="Thi_S"/>
</dbReference>
<dbReference type="PANTHER" id="PTHR34472">
    <property type="entry name" value="SULFUR CARRIER PROTEIN THIS"/>
    <property type="match status" value="1"/>
</dbReference>
<dbReference type="Proteomes" id="UP000186104">
    <property type="component" value="Chromosome"/>
</dbReference>
<dbReference type="InterPro" id="IPR012675">
    <property type="entry name" value="Beta-grasp_dom_sf"/>
</dbReference>
<organism evidence="1 2">
    <name type="scientific">Dietzia timorensis</name>
    <dbReference type="NCBI Taxonomy" id="499555"/>
    <lineage>
        <taxon>Bacteria</taxon>
        <taxon>Bacillati</taxon>
        <taxon>Actinomycetota</taxon>
        <taxon>Actinomycetes</taxon>
        <taxon>Mycobacteriales</taxon>
        <taxon>Dietziaceae</taxon>
        <taxon>Dietzia</taxon>
    </lineage>
</organism>
<dbReference type="PANTHER" id="PTHR34472:SF1">
    <property type="entry name" value="SULFUR CARRIER PROTEIN THIS"/>
    <property type="match status" value="1"/>
</dbReference>
<accession>A0A173LNX4</accession>
<dbReference type="NCBIfam" id="TIGR01683">
    <property type="entry name" value="thiS"/>
    <property type="match status" value="1"/>
</dbReference>
<dbReference type="KEGG" id="dtm:BJL86_2843"/>
<dbReference type="Gene3D" id="3.10.20.30">
    <property type="match status" value="1"/>
</dbReference>
<dbReference type="EMBL" id="CP015961">
    <property type="protein sequence ID" value="ANI93603.1"/>
    <property type="molecule type" value="Genomic_DNA"/>
</dbReference>
<dbReference type="InterPro" id="IPR016155">
    <property type="entry name" value="Mopterin_synth/thiamin_S_b"/>
</dbReference>
<dbReference type="CDD" id="cd00565">
    <property type="entry name" value="Ubl_ThiS"/>
    <property type="match status" value="1"/>
</dbReference>
<dbReference type="InterPro" id="IPR003749">
    <property type="entry name" value="ThiS/MoaD-like"/>
</dbReference>
<protein>
    <recommendedName>
        <fullName evidence="3">Sulfur carrier protein ThiS</fullName>
    </recommendedName>
</protein>